<name>A0A6M6JEY6_9PSEU</name>
<feature type="transmembrane region" description="Helical" evidence="1">
    <location>
        <begin position="115"/>
        <end position="135"/>
    </location>
</feature>
<feature type="transmembrane region" description="Helical" evidence="1">
    <location>
        <begin position="238"/>
        <end position="256"/>
    </location>
</feature>
<feature type="transmembrane region" description="Helical" evidence="1">
    <location>
        <begin position="316"/>
        <end position="335"/>
    </location>
</feature>
<accession>A0A6M6JEY6</accession>
<dbReference type="RefSeq" id="WP_172155912.1">
    <property type="nucleotide sequence ID" value="NZ_CP053564.1"/>
</dbReference>
<feature type="transmembrane region" description="Helical" evidence="1">
    <location>
        <begin position="168"/>
        <end position="189"/>
    </location>
</feature>
<proteinExistence type="predicted"/>
<evidence type="ECO:0000256" key="1">
    <source>
        <dbReference type="SAM" id="Phobius"/>
    </source>
</evidence>
<feature type="transmembrane region" description="Helical" evidence="1">
    <location>
        <begin position="341"/>
        <end position="362"/>
    </location>
</feature>
<keyword evidence="1" id="KW-0472">Membrane</keyword>
<evidence type="ECO:0000313" key="3">
    <source>
        <dbReference type="Proteomes" id="UP000505377"/>
    </source>
</evidence>
<protein>
    <recommendedName>
        <fullName evidence="4">Glycosyltransferase RgtA/B/C/D-like domain-containing protein</fullName>
    </recommendedName>
</protein>
<feature type="transmembrane region" description="Helical" evidence="1">
    <location>
        <begin position="141"/>
        <end position="161"/>
    </location>
</feature>
<keyword evidence="3" id="KW-1185">Reference proteome</keyword>
<reference evidence="2 3" key="1">
    <citation type="submission" date="2020-05" db="EMBL/GenBank/DDBJ databases">
        <authorList>
            <person name="Mo P."/>
        </authorList>
    </citation>
    <scope>NUCLEOTIDE SEQUENCE [LARGE SCALE GENOMIC DNA]</scope>
    <source>
        <strain evidence="2 3">Gen01</strain>
    </source>
</reference>
<dbReference type="AlphaFoldDB" id="A0A6M6JEY6"/>
<dbReference type="EMBL" id="CP053564">
    <property type="protein sequence ID" value="QJY45625.1"/>
    <property type="molecule type" value="Genomic_DNA"/>
</dbReference>
<organism evidence="2 3">
    <name type="scientific">Pseudonocardia broussonetiae</name>
    <dbReference type="NCBI Taxonomy" id="2736640"/>
    <lineage>
        <taxon>Bacteria</taxon>
        <taxon>Bacillati</taxon>
        <taxon>Actinomycetota</taxon>
        <taxon>Actinomycetes</taxon>
        <taxon>Pseudonocardiales</taxon>
        <taxon>Pseudonocardiaceae</taxon>
        <taxon>Pseudonocardia</taxon>
    </lineage>
</organism>
<keyword evidence="1" id="KW-0812">Transmembrane</keyword>
<feature type="transmembrane region" description="Helical" evidence="1">
    <location>
        <begin position="374"/>
        <end position="392"/>
    </location>
</feature>
<dbReference type="KEGG" id="pbro:HOP40_07260"/>
<evidence type="ECO:0008006" key="4">
    <source>
        <dbReference type="Google" id="ProtNLM"/>
    </source>
</evidence>
<dbReference type="Proteomes" id="UP000505377">
    <property type="component" value="Chromosome"/>
</dbReference>
<gene>
    <name evidence="2" type="ORF">HOP40_07260</name>
</gene>
<sequence>MTQVAERPDVVAVEPGPATRVGRAGRAVAVGVPTLLVGLHALLYGRWIVDDAAITFAYARSITTGAGPVLQPGAEVVEGYSNPAWLALLAVGRLVGLFDRGAWFGVPDHVAFPKLLALVLVAGVFACFLAVTSVLCRRPVAVAVVAGAVTAAVPSFVVWTMSGLENSLLALCAVAIAAVLVRATAAGGLPDVRSAVGCGLLAAVAALTRPDGLVYAVALPLTVLLLLRRAELGRAVRVVLAGTVAFAVPAGAYLAWRLVTFGEWLPNTALAKSQGLPGPAELARPGEIVSYVGWLAAVLGAVVVGVAVLRPSPTRRGLVVLLVPLALAVAAFGVLEGDWMGQLRFATPVWPLGALAVGVAAAEVLPGLPVRGRVVVAVLAAAAVVPTGAAFVDGVRSVRAAPTAPLCVVAQNTGVAFTGYSAVLGGGDHVLLAPDIGGAALVGGLPIVDLVGLADSRIARYWAAGDTAGLRDHVVDEVRPTFITINPDWARLTGLADDPRIAADYVEIGTSPSGVTDLVRLDALGPGDLEALRAYRASTALPADLAVRSAPRGSCGDVLTAPGR</sequence>
<feature type="transmembrane region" description="Helical" evidence="1">
    <location>
        <begin position="288"/>
        <end position="309"/>
    </location>
</feature>
<evidence type="ECO:0000313" key="2">
    <source>
        <dbReference type="EMBL" id="QJY45625.1"/>
    </source>
</evidence>
<keyword evidence="1" id="KW-1133">Transmembrane helix</keyword>